<protein>
    <submittedName>
        <fullName evidence="1">Uncharacterized protein</fullName>
    </submittedName>
</protein>
<keyword evidence="2" id="KW-1185">Reference proteome</keyword>
<evidence type="ECO:0000313" key="1">
    <source>
        <dbReference type="EMBL" id="KAJ0095762.1"/>
    </source>
</evidence>
<comment type="caution">
    <text evidence="1">The sequence shown here is derived from an EMBL/GenBank/DDBJ whole genome shotgun (WGS) entry which is preliminary data.</text>
</comment>
<reference evidence="2" key="1">
    <citation type="journal article" date="2023" name="G3 (Bethesda)">
        <title>Genome assembly and association tests identify interacting loci associated with vigor, precocity, and sex in interspecific pistachio rootstocks.</title>
        <authorList>
            <person name="Palmer W."/>
            <person name="Jacygrad E."/>
            <person name="Sagayaradj S."/>
            <person name="Cavanaugh K."/>
            <person name="Han R."/>
            <person name="Bertier L."/>
            <person name="Beede B."/>
            <person name="Kafkas S."/>
            <person name="Golino D."/>
            <person name="Preece J."/>
            <person name="Michelmore R."/>
        </authorList>
    </citation>
    <scope>NUCLEOTIDE SEQUENCE [LARGE SCALE GENOMIC DNA]</scope>
</reference>
<proteinExistence type="predicted"/>
<organism evidence="1 2">
    <name type="scientific">Pistacia atlantica</name>
    <dbReference type="NCBI Taxonomy" id="434234"/>
    <lineage>
        <taxon>Eukaryota</taxon>
        <taxon>Viridiplantae</taxon>
        <taxon>Streptophyta</taxon>
        <taxon>Embryophyta</taxon>
        <taxon>Tracheophyta</taxon>
        <taxon>Spermatophyta</taxon>
        <taxon>Magnoliopsida</taxon>
        <taxon>eudicotyledons</taxon>
        <taxon>Gunneridae</taxon>
        <taxon>Pentapetalae</taxon>
        <taxon>rosids</taxon>
        <taxon>malvids</taxon>
        <taxon>Sapindales</taxon>
        <taxon>Anacardiaceae</taxon>
        <taxon>Pistacia</taxon>
    </lineage>
</organism>
<name>A0ACC1BA85_9ROSI</name>
<sequence length="269" mass="29485">MEAWQRLGCHASSSRARSAVLTKSRLRLDAVRKKGCQKKPHEGDEPEARSRATGDLQARGEHGAQPTRGWASSQVRVGVRCALSEKPFKEKMAEVLLAGEGSDKKVMLAIDESEYSHYALMWVLDNLKDSINKGQFIIFMAQQPPNYNYTFAASLGSARMYCPTVANSDFVNSAQENHRKLALAFLEKARDICASKGVKAELVTEVGDPRAAICSAVEKLSINMLILGQRGLGKIKRALIGSVSNYCIQYAKCPVLVVKKPQAATADQK</sequence>
<gene>
    <name evidence="1" type="ORF">Patl1_14980</name>
</gene>
<evidence type="ECO:0000313" key="2">
    <source>
        <dbReference type="Proteomes" id="UP001164250"/>
    </source>
</evidence>
<dbReference type="Proteomes" id="UP001164250">
    <property type="component" value="Chromosome 6"/>
</dbReference>
<accession>A0ACC1BA85</accession>
<dbReference type="EMBL" id="CM047902">
    <property type="protein sequence ID" value="KAJ0095762.1"/>
    <property type="molecule type" value="Genomic_DNA"/>
</dbReference>